<dbReference type="GO" id="GO:0003729">
    <property type="term" value="F:mRNA binding"/>
    <property type="evidence" value="ECO:0007669"/>
    <property type="project" value="TreeGrafter"/>
</dbReference>
<keyword evidence="1 2" id="KW-0694">RNA-binding</keyword>
<feature type="compositionally biased region" description="Basic residues" evidence="3">
    <location>
        <begin position="186"/>
        <end position="203"/>
    </location>
</feature>
<keyword evidence="6" id="KW-1185">Reference proteome</keyword>
<organism evidence="5 6">
    <name type="scientific">Lophium mytilinum</name>
    <dbReference type="NCBI Taxonomy" id="390894"/>
    <lineage>
        <taxon>Eukaryota</taxon>
        <taxon>Fungi</taxon>
        <taxon>Dikarya</taxon>
        <taxon>Ascomycota</taxon>
        <taxon>Pezizomycotina</taxon>
        <taxon>Dothideomycetes</taxon>
        <taxon>Pleosporomycetidae</taxon>
        <taxon>Mytilinidiales</taxon>
        <taxon>Mytilinidiaceae</taxon>
        <taxon>Lophium</taxon>
    </lineage>
</organism>
<dbReference type="PANTHER" id="PTHR19965">
    <property type="entry name" value="RNA AND EXPORT FACTOR BINDING PROTEIN"/>
    <property type="match status" value="1"/>
</dbReference>
<dbReference type="Gene3D" id="3.30.70.330">
    <property type="match status" value="1"/>
</dbReference>
<dbReference type="Proteomes" id="UP000799750">
    <property type="component" value="Unassembled WGS sequence"/>
</dbReference>
<dbReference type="SMART" id="SM00360">
    <property type="entry name" value="RRM"/>
    <property type="match status" value="1"/>
</dbReference>
<dbReference type="PROSITE" id="PS50102">
    <property type="entry name" value="RRM"/>
    <property type="match status" value="1"/>
</dbReference>
<dbReference type="Pfam" id="PF00076">
    <property type="entry name" value="RRM_1"/>
    <property type="match status" value="1"/>
</dbReference>
<feature type="region of interest" description="Disordered" evidence="3">
    <location>
        <begin position="1"/>
        <end position="68"/>
    </location>
</feature>
<proteinExistence type="predicted"/>
<evidence type="ECO:0000256" key="2">
    <source>
        <dbReference type="PROSITE-ProRule" id="PRU00176"/>
    </source>
</evidence>
<dbReference type="GO" id="GO:0005634">
    <property type="term" value="C:nucleus"/>
    <property type="evidence" value="ECO:0007669"/>
    <property type="project" value="TreeGrafter"/>
</dbReference>
<dbReference type="SMART" id="SM01218">
    <property type="entry name" value="FoP_duplication"/>
    <property type="match status" value="1"/>
</dbReference>
<dbReference type="EMBL" id="MU004188">
    <property type="protein sequence ID" value="KAF2496146.1"/>
    <property type="molecule type" value="Genomic_DNA"/>
</dbReference>
<feature type="domain" description="RRM" evidence="4">
    <location>
        <begin position="67"/>
        <end position="145"/>
    </location>
</feature>
<feature type="compositionally biased region" description="Polar residues" evidence="3">
    <location>
        <begin position="160"/>
        <end position="170"/>
    </location>
</feature>
<evidence type="ECO:0000256" key="1">
    <source>
        <dbReference type="ARBA" id="ARBA00022884"/>
    </source>
</evidence>
<dbReference type="SUPFAM" id="SSF54928">
    <property type="entry name" value="RNA-binding domain, RBD"/>
    <property type="match status" value="1"/>
</dbReference>
<dbReference type="InterPro" id="IPR025715">
    <property type="entry name" value="FoP_C"/>
</dbReference>
<feature type="region of interest" description="Disordered" evidence="3">
    <location>
        <begin position="145"/>
        <end position="208"/>
    </location>
</feature>
<evidence type="ECO:0000259" key="4">
    <source>
        <dbReference type="PROSITE" id="PS50102"/>
    </source>
</evidence>
<evidence type="ECO:0000256" key="3">
    <source>
        <dbReference type="SAM" id="MobiDB-lite"/>
    </source>
</evidence>
<dbReference type="InterPro" id="IPR000504">
    <property type="entry name" value="RRM_dom"/>
</dbReference>
<gene>
    <name evidence="5" type="ORF">BU16DRAFT_572341</name>
</gene>
<name>A0A6A6QVC3_9PEZI</name>
<dbReference type="OrthoDB" id="346839at2759"/>
<accession>A0A6A6QVC3</accession>
<reference evidence="5" key="1">
    <citation type="journal article" date="2020" name="Stud. Mycol.">
        <title>101 Dothideomycetes genomes: a test case for predicting lifestyles and emergence of pathogens.</title>
        <authorList>
            <person name="Haridas S."/>
            <person name="Albert R."/>
            <person name="Binder M."/>
            <person name="Bloem J."/>
            <person name="Labutti K."/>
            <person name="Salamov A."/>
            <person name="Andreopoulos B."/>
            <person name="Baker S."/>
            <person name="Barry K."/>
            <person name="Bills G."/>
            <person name="Bluhm B."/>
            <person name="Cannon C."/>
            <person name="Castanera R."/>
            <person name="Culley D."/>
            <person name="Daum C."/>
            <person name="Ezra D."/>
            <person name="Gonzalez J."/>
            <person name="Henrissat B."/>
            <person name="Kuo A."/>
            <person name="Liang C."/>
            <person name="Lipzen A."/>
            <person name="Lutzoni F."/>
            <person name="Magnuson J."/>
            <person name="Mondo S."/>
            <person name="Nolan M."/>
            <person name="Ohm R."/>
            <person name="Pangilinan J."/>
            <person name="Park H.-J."/>
            <person name="Ramirez L."/>
            <person name="Alfaro M."/>
            <person name="Sun H."/>
            <person name="Tritt A."/>
            <person name="Yoshinaga Y."/>
            <person name="Zwiers L.-H."/>
            <person name="Turgeon B."/>
            <person name="Goodwin S."/>
            <person name="Spatafora J."/>
            <person name="Crous P."/>
            <person name="Grigoriev I."/>
        </authorList>
    </citation>
    <scope>NUCLEOTIDE SEQUENCE</scope>
    <source>
        <strain evidence="5">CBS 269.34</strain>
    </source>
</reference>
<feature type="compositionally biased region" description="Basic and acidic residues" evidence="3">
    <location>
        <begin position="11"/>
        <end position="21"/>
    </location>
</feature>
<evidence type="ECO:0000313" key="6">
    <source>
        <dbReference type="Proteomes" id="UP000799750"/>
    </source>
</evidence>
<dbReference type="InterPro" id="IPR035979">
    <property type="entry name" value="RBD_domain_sf"/>
</dbReference>
<dbReference type="InterPro" id="IPR012677">
    <property type="entry name" value="Nucleotide-bd_a/b_plait_sf"/>
</dbReference>
<evidence type="ECO:0000313" key="5">
    <source>
        <dbReference type="EMBL" id="KAF2496146.1"/>
    </source>
</evidence>
<protein>
    <submittedName>
        <fullName evidence="5">RNA annealing protein</fullName>
    </submittedName>
</protein>
<dbReference type="InterPro" id="IPR051229">
    <property type="entry name" value="ALYREF_mRNA_export"/>
</dbReference>
<dbReference type="PANTHER" id="PTHR19965:SF35">
    <property type="entry name" value="RNA ANNEALING PROTEIN YRA1"/>
    <property type="match status" value="1"/>
</dbReference>
<dbReference type="AlphaFoldDB" id="A0A6A6QVC3"/>
<sequence length="255" mass="26398">MADKLNQSLDEILKTRRDTRPNRGARRGGKATAAAPPVGGVKKITKAAAKQATKHNVPTGPAGASESKITVSNLPNDVDERQIKEYFVKTVGPVKKVLVTYGPNGVSRGIATITFVKGTAAAEAAKSLNGVKVDDRPMKIEVVVNPRDLPPTAPVKSFSERVTNPKNAAKSQPKPATGGRDAKGSARGRGKTARGRNAGRGKPKTADQLDAEMADYFVGDAGNGDAMVTNGGATVQGATGGDTGMDDDILVSSLV</sequence>
<dbReference type="Pfam" id="PF13865">
    <property type="entry name" value="FoP_duplication"/>
    <property type="match status" value="1"/>
</dbReference>